<organism evidence="7 8">
    <name type="scientific">Heligmosomoides polygyrus</name>
    <name type="common">Parasitic roundworm</name>
    <dbReference type="NCBI Taxonomy" id="6339"/>
    <lineage>
        <taxon>Eukaryota</taxon>
        <taxon>Metazoa</taxon>
        <taxon>Ecdysozoa</taxon>
        <taxon>Nematoda</taxon>
        <taxon>Chromadorea</taxon>
        <taxon>Rhabditida</taxon>
        <taxon>Rhabditina</taxon>
        <taxon>Rhabditomorpha</taxon>
        <taxon>Strongyloidea</taxon>
        <taxon>Heligmosomidae</taxon>
        <taxon>Heligmosomoides</taxon>
    </lineage>
</organism>
<keyword evidence="3 4" id="KW-0440">LIM domain</keyword>
<evidence type="ECO:0000256" key="1">
    <source>
        <dbReference type="ARBA" id="ARBA00022723"/>
    </source>
</evidence>
<evidence type="ECO:0000313" key="6">
    <source>
        <dbReference type="EMBL" id="VDP46068.1"/>
    </source>
</evidence>
<evidence type="ECO:0000256" key="2">
    <source>
        <dbReference type="ARBA" id="ARBA00022833"/>
    </source>
</evidence>
<evidence type="ECO:0000256" key="4">
    <source>
        <dbReference type="PROSITE-ProRule" id="PRU00125"/>
    </source>
</evidence>
<dbReference type="Pfam" id="PF00412">
    <property type="entry name" value="LIM"/>
    <property type="match status" value="1"/>
</dbReference>
<feature type="domain" description="LIM zinc-binding" evidence="5">
    <location>
        <begin position="11"/>
        <end position="74"/>
    </location>
</feature>
<keyword evidence="7" id="KW-1185">Reference proteome</keyword>
<accession>A0A3P8EHD8</accession>
<dbReference type="AlphaFoldDB" id="A0A183GPG8"/>
<dbReference type="PANTHER" id="PTHR24211:SF20">
    <property type="entry name" value="PROTEIN ESPINAS-RELATED"/>
    <property type="match status" value="1"/>
</dbReference>
<reference evidence="8" key="2">
    <citation type="submission" date="2019-09" db="UniProtKB">
        <authorList>
            <consortium name="WormBaseParasite"/>
        </authorList>
    </citation>
    <scope>IDENTIFICATION</scope>
</reference>
<reference evidence="6 7" key="1">
    <citation type="submission" date="2018-11" db="EMBL/GenBank/DDBJ databases">
        <authorList>
            <consortium name="Pathogen Informatics"/>
        </authorList>
    </citation>
    <scope>NUCLEOTIDE SEQUENCE [LARGE SCALE GENOMIC DNA]</scope>
</reference>
<keyword evidence="2 4" id="KW-0862">Zinc</keyword>
<dbReference type="WBParaSite" id="HPBE_0002458801-mRNA-1">
    <property type="protein sequence ID" value="HPBE_0002458801-mRNA-1"/>
    <property type="gene ID" value="HPBE_0002458801"/>
</dbReference>
<evidence type="ECO:0000313" key="7">
    <source>
        <dbReference type="Proteomes" id="UP000050761"/>
    </source>
</evidence>
<dbReference type="InterPro" id="IPR047120">
    <property type="entry name" value="Pk/Esn/Tes"/>
</dbReference>
<accession>A0A183GPG8</accession>
<keyword evidence="1 4" id="KW-0479">Metal-binding</keyword>
<evidence type="ECO:0000313" key="8">
    <source>
        <dbReference type="WBParaSite" id="HPBE_0002458801-mRNA-1"/>
    </source>
</evidence>
<dbReference type="PANTHER" id="PTHR24211">
    <property type="entry name" value="LIM DOMAIN-CONTAINING PROTEIN"/>
    <property type="match status" value="1"/>
</dbReference>
<dbReference type="OrthoDB" id="10069167at2759"/>
<gene>
    <name evidence="6" type="ORF">HPBE_LOCUS24584</name>
</gene>
<dbReference type="SUPFAM" id="SSF57716">
    <property type="entry name" value="Glucocorticoid receptor-like (DNA-binding domain)"/>
    <property type="match status" value="1"/>
</dbReference>
<evidence type="ECO:0000259" key="5">
    <source>
        <dbReference type="PROSITE" id="PS50023"/>
    </source>
</evidence>
<dbReference type="SMART" id="SM00132">
    <property type="entry name" value="LIM"/>
    <property type="match status" value="1"/>
</dbReference>
<dbReference type="GO" id="GO:0046872">
    <property type="term" value="F:metal ion binding"/>
    <property type="evidence" value="ECO:0007669"/>
    <property type="project" value="UniProtKB-KW"/>
</dbReference>
<evidence type="ECO:0000256" key="3">
    <source>
        <dbReference type="ARBA" id="ARBA00023038"/>
    </source>
</evidence>
<dbReference type="Gene3D" id="2.10.110.10">
    <property type="entry name" value="Cysteine Rich Protein"/>
    <property type="match status" value="1"/>
</dbReference>
<proteinExistence type="predicted"/>
<dbReference type="PROSITE" id="PS50023">
    <property type="entry name" value="LIM_DOMAIN_2"/>
    <property type="match status" value="1"/>
</dbReference>
<dbReference type="EMBL" id="UZAH01036553">
    <property type="protein sequence ID" value="VDP46068.1"/>
    <property type="molecule type" value="Genomic_DNA"/>
</dbReference>
<dbReference type="Proteomes" id="UP000050761">
    <property type="component" value="Unassembled WGS sequence"/>
</dbReference>
<sequence>MFSEGWMKKNIGPFQCSGPFEEGEVYVIASQTDTVFHPACFQCSECATLLVDLIYFSHDGKVYCGRHHAEQVKPRCARCDEPKPVELQLNTMGLAEQYFARAIRFTLFTTLDLQRAAAI</sequence>
<dbReference type="InterPro" id="IPR001781">
    <property type="entry name" value="Znf_LIM"/>
</dbReference>
<name>A0A183GPG8_HELPZ</name>
<protein>
    <submittedName>
        <fullName evidence="8">LIM zinc-binding domain-containing protein</fullName>
    </submittedName>
</protein>